<organism evidence="4 5">
    <name type="scientific">Dinothrombium tinctorium</name>
    <dbReference type="NCBI Taxonomy" id="1965070"/>
    <lineage>
        <taxon>Eukaryota</taxon>
        <taxon>Metazoa</taxon>
        <taxon>Ecdysozoa</taxon>
        <taxon>Arthropoda</taxon>
        <taxon>Chelicerata</taxon>
        <taxon>Arachnida</taxon>
        <taxon>Acari</taxon>
        <taxon>Acariformes</taxon>
        <taxon>Trombidiformes</taxon>
        <taxon>Prostigmata</taxon>
        <taxon>Anystina</taxon>
        <taxon>Parasitengona</taxon>
        <taxon>Trombidioidea</taxon>
        <taxon>Trombidiidae</taxon>
        <taxon>Dinothrombium</taxon>
    </lineage>
</organism>
<evidence type="ECO:0000313" key="5">
    <source>
        <dbReference type="Proteomes" id="UP000285301"/>
    </source>
</evidence>
<sequence length="222" mass="25625">MRKGSMARRKGDVRRGSIIYLLCRFQDEYDVGEEINDQVDQIYLNFDAAISMTNFTVTSMCFYAFPSDCGTPEIPLNVKLKYDFDLSTEKTDVYSYECIRNSNSLITIHSGSKYELQPHSYVSCERDAKWSGKIQDCKPTITCDLPTNETNWKQNKLMINNKFKEAFEYVNAEYYDSELVAVPFTVEIHFCNHEIIGERICIEEHGIGMWRGAFIACDEGNI</sequence>
<evidence type="ECO:0000256" key="1">
    <source>
        <dbReference type="ARBA" id="ARBA00023157"/>
    </source>
</evidence>
<keyword evidence="2" id="KW-0768">Sushi</keyword>
<accession>A0A3S3PJM7</accession>
<reference evidence="4 5" key="1">
    <citation type="journal article" date="2018" name="Gigascience">
        <title>Genomes of trombidid mites reveal novel predicted allergens and laterally-transferred genes associated with secondary metabolism.</title>
        <authorList>
            <person name="Dong X."/>
            <person name="Chaisiri K."/>
            <person name="Xia D."/>
            <person name="Armstrong S.D."/>
            <person name="Fang Y."/>
            <person name="Donnelly M.J."/>
            <person name="Kadowaki T."/>
            <person name="McGarry J.W."/>
            <person name="Darby A.C."/>
            <person name="Makepeace B.L."/>
        </authorList>
    </citation>
    <scope>NUCLEOTIDE SEQUENCE [LARGE SCALE GENOMIC DNA]</scope>
    <source>
        <strain evidence="4">UoL-WK</strain>
    </source>
</reference>
<dbReference type="EMBL" id="NCKU01001898">
    <property type="protein sequence ID" value="RWS10969.1"/>
    <property type="molecule type" value="Genomic_DNA"/>
</dbReference>
<gene>
    <name evidence="4" type="ORF">B4U79_17567</name>
</gene>
<dbReference type="CDD" id="cd00033">
    <property type="entry name" value="CCP"/>
    <property type="match status" value="1"/>
</dbReference>
<keyword evidence="5" id="KW-1185">Reference proteome</keyword>
<dbReference type="PROSITE" id="PS50923">
    <property type="entry name" value="SUSHI"/>
    <property type="match status" value="1"/>
</dbReference>
<name>A0A3S3PJM7_9ACAR</name>
<feature type="domain" description="Sushi" evidence="3">
    <location>
        <begin position="67"/>
        <end position="139"/>
    </location>
</feature>
<dbReference type="OrthoDB" id="10550170at2759"/>
<protein>
    <recommendedName>
        <fullName evidence="3">Sushi domain-containing protein</fullName>
    </recommendedName>
</protein>
<dbReference type="Proteomes" id="UP000285301">
    <property type="component" value="Unassembled WGS sequence"/>
</dbReference>
<evidence type="ECO:0000256" key="2">
    <source>
        <dbReference type="PROSITE-ProRule" id="PRU00302"/>
    </source>
</evidence>
<comment type="caution">
    <text evidence="2">Lacks conserved residue(s) required for the propagation of feature annotation.</text>
</comment>
<proteinExistence type="predicted"/>
<comment type="caution">
    <text evidence="4">The sequence shown here is derived from an EMBL/GenBank/DDBJ whole genome shotgun (WGS) entry which is preliminary data.</text>
</comment>
<dbReference type="AlphaFoldDB" id="A0A3S3PJM7"/>
<dbReference type="InterPro" id="IPR000436">
    <property type="entry name" value="Sushi_SCR_CCP_dom"/>
</dbReference>
<evidence type="ECO:0000313" key="4">
    <source>
        <dbReference type="EMBL" id="RWS10969.1"/>
    </source>
</evidence>
<keyword evidence="1" id="KW-1015">Disulfide bond</keyword>
<evidence type="ECO:0000259" key="3">
    <source>
        <dbReference type="PROSITE" id="PS50923"/>
    </source>
</evidence>
<dbReference type="Gene3D" id="2.10.70.10">
    <property type="entry name" value="Complement Module, domain 1"/>
    <property type="match status" value="1"/>
</dbReference>